<comment type="caution">
    <text evidence="1">The sequence shown here is derived from an EMBL/GenBank/DDBJ whole genome shotgun (WGS) entry which is preliminary data.</text>
</comment>
<reference evidence="1 2" key="1">
    <citation type="journal article" date="2021" name="Elife">
        <title>Chloroplast acquisition without the gene transfer in kleptoplastic sea slugs, Plakobranchus ocellatus.</title>
        <authorList>
            <person name="Maeda T."/>
            <person name="Takahashi S."/>
            <person name="Yoshida T."/>
            <person name="Shimamura S."/>
            <person name="Takaki Y."/>
            <person name="Nagai Y."/>
            <person name="Toyoda A."/>
            <person name="Suzuki Y."/>
            <person name="Arimoto A."/>
            <person name="Ishii H."/>
            <person name="Satoh N."/>
            <person name="Nishiyama T."/>
            <person name="Hasebe M."/>
            <person name="Maruyama T."/>
            <person name="Minagawa J."/>
            <person name="Obokata J."/>
            <person name="Shigenobu S."/>
        </authorList>
    </citation>
    <scope>NUCLEOTIDE SEQUENCE [LARGE SCALE GENOMIC DNA]</scope>
</reference>
<dbReference type="AlphaFoldDB" id="A0AAV4HYM1"/>
<evidence type="ECO:0000313" key="2">
    <source>
        <dbReference type="Proteomes" id="UP000762676"/>
    </source>
</evidence>
<evidence type="ECO:0000313" key="1">
    <source>
        <dbReference type="EMBL" id="GFS03288.1"/>
    </source>
</evidence>
<accession>A0AAV4HYM1</accession>
<proteinExistence type="predicted"/>
<dbReference type="EMBL" id="BMAT01012988">
    <property type="protein sequence ID" value="GFS03288.1"/>
    <property type="molecule type" value="Genomic_DNA"/>
</dbReference>
<dbReference type="Proteomes" id="UP000762676">
    <property type="component" value="Unassembled WGS sequence"/>
</dbReference>
<dbReference type="PANTHER" id="PTHR46060:SF1">
    <property type="entry name" value="MARINER MOS1 TRANSPOSASE-LIKE PROTEIN"/>
    <property type="match status" value="1"/>
</dbReference>
<dbReference type="PANTHER" id="PTHR46060">
    <property type="entry name" value="MARINER MOS1 TRANSPOSASE-LIKE PROTEIN"/>
    <property type="match status" value="1"/>
</dbReference>
<name>A0AAV4HYM1_9GAST</name>
<keyword evidence="2" id="KW-1185">Reference proteome</keyword>
<protein>
    <submittedName>
        <fullName evidence="1">Histone-lysine N-methyltransferase SETMAR</fullName>
    </submittedName>
</protein>
<gene>
    <name evidence="1" type="ORF">ElyMa_006466500</name>
</gene>
<organism evidence="1 2">
    <name type="scientific">Elysia marginata</name>
    <dbReference type="NCBI Taxonomy" id="1093978"/>
    <lineage>
        <taxon>Eukaryota</taxon>
        <taxon>Metazoa</taxon>
        <taxon>Spiralia</taxon>
        <taxon>Lophotrochozoa</taxon>
        <taxon>Mollusca</taxon>
        <taxon>Gastropoda</taxon>
        <taxon>Heterobranchia</taxon>
        <taxon>Euthyneura</taxon>
        <taxon>Panpulmonata</taxon>
        <taxon>Sacoglossa</taxon>
        <taxon>Placobranchoidea</taxon>
        <taxon>Plakobranchidae</taxon>
        <taxon>Elysia</taxon>
    </lineage>
</organism>
<sequence>MSKTQVYQWCTWFGEGRSSLNDGLKSGRPKTSTIEKNNTRVNKLIKCDRRIKISEIALKLEILRSTVHEIVHDTLVYLKVSARWLPKMLMEDHKLQRGEISRRLLLPCQQDNKDDDTTHISVGLGGDFQAKNNQRI</sequence>
<dbReference type="InterPro" id="IPR052709">
    <property type="entry name" value="Transposase-MT_Hybrid"/>
</dbReference>